<dbReference type="AlphaFoldDB" id="A0A5C6NGF7"/>
<keyword evidence="6" id="KW-1185">Reference proteome</keyword>
<evidence type="ECO:0000256" key="2">
    <source>
        <dbReference type="ARBA" id="ARBA00073943"/>
    </source>
</evidence>
<reference evidence="5 6" key="1">
    <citation type="submission" date="2019-04" db="EMBL/GenBank/DDBJ databases">
        <title>Chromosome genome assembly for Takifugu flavidus.</title>
        <authorList>
            <person name="Xiao S."/>
        </authorList>
    </citation>
    <scope>NUCLEOTIDE SEQUENCE [LARGE SCALE GENOMIC DNA]</scope>
    <source>
        <strain evidence="5">HTHZ2018</strain>
        <tissue evidence="5">Muscle</tissue>
    </source>
</reference>
<evidence type="ECO:0000256" key="1">
    <source>
        <dbReference type="ARBA" id="ARBA00061158"/>
    </source>
</evidence>
<dbReference type="InterPro" id="IPR042044">
    <property type="entry name" value="EXOC6PINT-1/Sec15/Tip20_C_dom2"/>
</dbReference>
<dbReference type="InterPro" id="IPR042042">
    <property type="entry name" value="Tip20p_domB"/>
</dbReference>
<dbReference type="PROSITE" id="PS51386">
    <property type="entry name" value="RINT1_TIP20"/>
    <property type="match status" value="1"/>
</dbReference>
<dbReference type="Gene3D" id="1.20.58.670">
    <property type="entry name" value="Dsl1p vesicle tethering complex, Tip20p subunit, domain D"/>
    <property type="match status" value="1"/>
</dbReference>
<feature type="compositionally biased region" description="Basic and acidic residues" evidence="4">
    <location>
        <begin position="1"/>
        <end position="16"/>
    </location>
</feature>
<dbReference type="EMBL" id="RHFK02000015">
    <property type="protein sequence ID" value="TWW65090.1"/>
    <property type="molecule type" value="Genomic_DNA"/>
</dbReference>
<evidence type="ECO:0000256" key="3">
    <source>
        <dbReference type="ARBA" id="ARBA00079551"/>
    </source>
</evidence>
<feature type="region of interest" description="Disordered" evidence="4">
    <location>
        <begin position="1"/>
        <end position="23"/>
    </location>
</feature>
<accession>A0A5C6NGF7</accession>
<dbReference type="InterPro" id="IPR007528">
    <property type="entry name" value="RINT1_Tip20"/>
</dbReference>
<dbReference type="GO" id="GO:0006890">
    <property type="term" value="P:retrograde vesicle-mediated transport, Golgi to endoplasmic reticulum"/>
    <property type="evidence" value="ECO:0007669"/>
    <property type="project" value="InterPro"/>
</dbReference>
<dbReference type="GO" id="GO:0006888">
    <property type="term" value="P:endoplasmic reticulum to Golgi vesicle-mediated transport"/>
    <property type="evidence" value="ECO:0007669"/>
    <property type="project" value="InterPro"/>
</dbReference>
<gene>
    <name evidence="5" type="ORF">D4764_22G0007370</name>
</gene>
<name>A0A5C6NGF7_9TELE</name>
<evidence type="ECO:0000256" key="4">
    <source>
        <dbReference type="SAM" id="MobiDB-lite"/>
    </source>
</evidence>
<protein>
    <recommendedName>
        <fullName evidence="2">RAD50-interacting protein 1</fullName>
    </recommendedName>
    <alternativeName>
        <fullName evidence="3">RAD50 interactor 1</fullName>
    </alternativeName>
</protein>
<dbReference type="PANTHER" id="PTHR13520:SF0">
    <property type="entry name" value="RAD50-INTERACTING PROTEIN 1"/>
    <property type="match status" value="1"/>
</dbReference>
<proteinExistence type="inferred from homology"/>
<evidence type="ECO:0000313" key="5">
    <source>
        <dbReference type="EMBL" id="TWW65090.1"/>
    </source>
</evidence>
<comment type="caution">
    <text evidence="5">The sequence shown here is derived from an EMBL/GenBank/DDBJ whole genome shotgun (WGS) entry which is preliminary data.</text>
</comment>
<sequence length="840" mass="94895">MAAPSDEPRQKSLPEHVDDESGALWEDERGLQQHVVDFLTNKAGDDLKSHKNIGDILESLKEENNVLSEQVLAVSDSVPLKVSAALCAAENAACSLQDLLHREEMMANLLEQHLQGVQPSKDHLGRMLNQIQTIERHMKYLSCLQLIEECSSSIQQCLMTGSVWEAIRAIDSMGAVHAGLKTSGCSSLKAFLQETLSFWHRIIKDRLSGDFEKILAQLHWPNISPTAQSLAPVGNHQELSVQLELLVTQLLALQTTDNLLFHSTSPLLPTQADSSATAVSQSPICLPIQIMLVPFRKRFRYHFCGNRQTSSLSKPEWYLTQVLLWMSNNSTFMEEKIQPILEGAETHLSARVELCRGLLALVQEKVASDALRLLYDDALFCHLVEEVLQFEKELRSKLSYPPALPGLLHLLLENTVLQKWLTVEKKMAVEKMDAMLSSEGAWSCQYKEMCDMDELRAPDCAETFMMLLQVITERYRYLTCPSAQLKFLGLQKELLDDFRIRLTQVMKEDSRYPLSARYCAILNAVNYISTILRDWGDNVVHFHRTHWAVGGAHRYNHQALVLNSKVLPRPEQTGTGHVLERACRAVSTMSCTHGSSFFFLQLQQAAVSLNDEVLLGGLGQMELGQLAALEGSLFDSLLALLDRLKGDMMGRLLDWTMREFKEKAKPYSQNRWLSFPSQQDQSSMSLSSSACPMMLCLRDRLLSLHQLLGLSLFQLTWQGLAERLDHFLYQDVILANHFSDGGAAQLHFDMSRNLFPLFGQYCKRPENFFKHVKEACIILRLSVGSAILLRNVLEEAEEETDAGDHERPTLMSTLHELGVYCLAPCDVLYVLRLRVSWPGQ</sequence>
<dbReference type="FunFam" id="1.20.58.670:FF:000003">
    <property type="entry name" value="RAD50-interacting protein 1"/>
    <property type="match status" value="1"/>
</dbReference>
<dbReference type="Pfam" id="PF04437">
    <property type="entry name" value="RINT1_TIP1"/>
    <property type="match status" value="2"/>
</dbReference>
<comment type="similarity">
    <text evidence="1">Belongs to the RINT1 family.</text>
</comment>
<organism evidence="5 6">
    <name type="scientific">Takifugu flavidus</name>
    <name type="common">sansaifugu</name>
    <dbReference type="NCBI Taxonomy" id="433684"/>
    <lineage>
        <taxon>Eukaryota</taxon>
        <taxon>Metazoa</taxon>
        <taxon>Chordata</taxon>
        <taxon>Craniata</taxon>
        <taxon>Vertebrata</taxon>
        <taxon>Euteleostomi</taxon>
        <taxon>Actinopterygii</taxon>
        <taxon>Neopterygii</taxon>
        <taxon>Teleostei</taxon>
        <taxon>Neoteleostei</taxon>
        <taxon>Acanthomorphata</taxon>
        <taxon>Eupercaria</taxon>
        <taxon>Tetraodontiformes</taxon>
        <taxon>Tetradontoidea</taxon>
        <taxon>Tetraodontidae</taxon>
        <taxon>Takifugu</taxon>
    </lineage>
</organism>
<dbReference type="PANTHER" id="PTHR13520">
    <property type="entry name" value="RAD50-INTERACTING PROTEIN 1 RINT-1"/>
    <property type="match status" value="1"/>
</dbReference>
<dbReference type="Proteomes" id="UP000324091">
    <property type="component" value="Chromosome 22"/>
</dbReference>
<dbReference type="GO" id="GO:0070939">
    <property type="term" value="C:Dsl1/NZR complex"/>
    <property type="evidence" value="ECO:0007669"/>
    <property type="project" value="InterPro"/>
</dbReference>
<evidence type="ECO:0000313" key="6">
    <source>
        <dbReference type="Proteomes" id="UP000324091"/>
    </source>
</evidence>
<dbReference type="Gene3D" id="1.20.58.1420">
    <property type="entry name" value="Dsl1p vesicle tethering complex, Tip20p subunit, domain B"/>
    <property type="match status" value="1"/>
</dbReference>
<dbReference type="GO" id="GO:0060628">
    <property type="term" value="P:regulation of ER to Golgi vesicle-mediated transport"/>
    <property type="evidence" value="ECO:0007669"/>
    <property type="project" value="TreeGrafter"/>
</dbReference>